<accession>A0A5E4N1A5</accession>
<dbReference type="FunFam" id="1.10.8.270:FF:000002">
    <property type="entry name" value="TBC1 domain family member 9B"/>
    <property type="match status" value="1"/>
</dbReference>
<keyword evidence="5" id="KW-1185">Reference proteome</keyword>
<dbReference type="Gene3D" id="2.30.29.30">
    <property type="entry name" value="Pleckstrin-homology domain (PH domain)/Phosphotyrosine-binding domain (PTB)"/>
    <property type="match status" value="2"/>
</dbReference>
<dbReference type="PANTHER" id="PTHR47666">
    <property type="entry name" value="PROTEIN VASCULAR ASSOCIATED DEATH 1, CHLOROPLASTIC"/>
    <property type="match status" value="1"/>
</dbReference>
<dbReference type="Pfam" id="PF02893">
    <property type="entry name" value="GRAM"/>
    <property type="match status" value="2"/>
</dbReference>
<dbReference type="OrthoDB" id="17687at2759"/>
<evidence type="ECO:0000259" key="3">
    <source>
        <dbReference type="PROSITE" id="PS50086"/>
    </source>
</evidence>
<dbReference type="PROSITE" id="PS50086">
    <property type="entry name" value="TBC_RABGAP"/>
    <property type="match status" value="1"/>
</dbReference>
<dbReference type="SMART" id="SM00164">
    <property type="entry name" value="TBC"/>
    <property type="match status" value="1"/>
</dbReference>
<dbReference type="InterPro" id="IPR011993">
    <property type="entry name" value="PH-like_dom_sf"/>
</dbReference>
<name>A0A5E4N1A5_9HEMI</name>
<gene>
    <name evidence="4" type="ORF">CINCED_3A021103</name>
</gene>
<dbReference type="FunFam" id="2.30.29.30:FF:000013">
    <property type="entry name" value="Putative TBC1 domain family member 8B"/>
    <property type="match status" value="1"/>
</dbReference>
<dbReference type="FunFam" id="1.10.472.80:FF:000049">
    <property type="entry name" value="Uncharacterized protein, isoform B"/>
    <property type="match status" value="1"/>
</dbReference>
<dbReference type="EMBL" id="CABPRJ010001437">
    <property type="protein sequence ID" value="VVC36843.1"/>
    <property type="molecule type" value="Genomic_DNA"/>
</dbReference>
<dbReference type="Pfam" id="PF00566">
    <property type="entry name" value="RabGAP-TBC"/>
    <property type="match status" value="1"/>
</dbReference>
<keyword evidence="1" id="KW-0343">GTPase activation</keyword>
<feature type="domain" description="Rab-GAP TBC" evidence="3">
    <location>
        <begin position="474"/>
        <end position="661"/>
    </location>
</feature>
<evidence type="ECO:0000313" key="5">
    <source>
        <dbReference type="Proteomes" id="UP000325440"/>
    </source>
</evidence>
<dbReference type="GO" id="GO:0003008">
    <property type="term" value="P:system process"/>
    <property type="evidence" value="ECO:0007669"/>
    <property type="project" value="UniProtKB-ARBA"/>
</dbReference>
<sequence length="950" mass="111185">MWVNPKEVLIPHTFWQTEKFSVYFLLQHRVGLGQGNKLSSLLVGTFDSIFDTRPCPYRILHRTANSEVYYEIACALTESDILKDWEWLENNLDLRSFEKEEDIIDFVCCKIKSLVATHLSETPDEENSESFKDASIKFHRLFNVSRDSTLVCYYSCSYWKNKFPRQGWLYLSIEYLCFYTYILGIEDKIVVRWADVVNLEKNNKMLSDSIKVTTRDKREYCFSLFRKSSETFSLMKQLVNLAMKGIINDVWFNKDHNLLNKLSMHVPKKQSFVKRDLDARAMSELYRLLFRLPLNEKLDGVTNATLFTPYDKNLVWGQVYLFQNFMCFNSKSKVSLNVVIPLCDVSQAEKLDYMPDIPFDNAVIITLKSSSTNDKPPVFILSHIMERSFFLKKVSELLGKLNTRAVIKSYKTDKLSNHEQQPLMLTFSMNEHDNCLIKIKQRTKEVEWELYFKEHGKGVSMYKTKELVNLVLVGIPDSLRSNLWLTFSGAYHDMVANPGLYNELVEIASNTKSIAHDEIERDLHRSLPECPAFQSEIGINALRRVLTAYATKNPQIGYCQAMNIIASVLLIYCTEEEAFWQLACICENMLPDYYNNKVVGALVDQGVMDNLIATHLPFIHDILYRLGLIQMISLSWFLTIFLSVMPYQSAIHIVDWFFFDGAKVIFQVALSILEMNQKQLACCRDDGEAMQTLCNYLSGIYNEELAQNEIHKDGDQVDRSVSVQELINNGYKKFGTISSETIENLRIMHRLKVVQSMEDGNEKNIVRSLVPDKYFSSEELMNLKYSWEYEEQIRTPKIKINKAQKTFYVLTKFFTSRMLSRKTKVRLYVAIIRPTLTYGCEAWTTTKQVERNLRTFEHRVWRKICGPVFDETMGNWRRRYNRELYDMLDLAPVTSFIKSQRIQWRYNRELYDMLDLAPVTSFIKSQIQWLGHIMRRRENEVVRGALEWKP</sequence>
<organism evidence="4 5">
    <name type="scientific">Cinara cedri</name>
    <dbReference type="NCBI Taxonomy" id="506608"/>
    <lineage>
        <taxon>Eukaryota</taxon>
        <taxon>Metazoa</taxon>
        <taxon>Ecdysozoa</taxon>
        <taxon>Arthropoda</taxon>
        <taxon>Hexapoda</taxon>
        <taxon>Insecta</taxon>
        <taxon>Pterygota</taxon>
        <taxon>Neoptera</taxon>
        <taxon>Paraneoptera</taxon>
        <taxon>Hemiptera</taxon>
        <taxon>Sternorrhyncha</taxon>
        <taxon>Aphidomorpha</taxon>
        <taxon>Aphidoidea</taxon>
        <taxon>Aphididae</taxon>
        <taxon>Lachninae</taxon>
        <taxon>Cinara</taxon>
    </lineage>
</organism>
<evidence type="ECO:0000313" key="4">
    <source>
        <dbReference type="EMBL" id="VVC36843.1"/>
    </source>
</evidence>
<dbReference type="SUPFAM" id="SSF47923">
    <property type="entry name" value="Ypt/Rab-GAP domain of gyp1p"/>
    <property type="match status" value="2"/>
</dbReference>
<evidence type="ECO:0000256" key="2">
    <source>
        <dbReference type="ARBA" id="ARBA00022737"/>
    </source>
</evidence>
<dbReference type="InterPro" id="IPR004182">
    <property type="entry name" value="GRAM"/>
</dbReference>
<dbReference type="InterPro" id="IPR035969">
    <property type="entry name" value="Rab-GAP_TBC_sf"/>
</dbReference>
<evidence type="ECO:0000256" key="1">
    <source>
        <dbReference type="ARBA" id="ARBA00022468"/>
    </source>
</evidence>
<dbReference type="AlphaFoldDB" id="A0A5E4N1A5"/>
<keyword evidence="2" id="KW-0677">Repeat</keyword>
<dbReference type="Gene3D" id="1.10.472.80">
    <property type="entry name" value="Ypt/Rab-GAP domain of gyp1p, domain 3"/>
    <property type="match status" value="1"/>
</dbReference>
<proteinExistence type="predicted"/>
<dbReference type="InterPro" id="IPR000195">
    <property type="entry name" value="Rab-GAP-TBC_dom"/>
</dbReference>
<protein>
    <submittedName>
        <fullName evidence="4">Rab-GTPase-TBC domain,GRAM domain</fullName>
    </submittedName>
</protein>
<reference evidence="4 5" key="1">
    <citation type="submission" date="2019-08" db="EMBL/GenBank/DDBJ databases">
        <authorList>
            <person name="Alioto T."/>
            <person name="Alioto T."/>
            <person name="Gomez Garrido J."/>
        </authorList>
    </citation>
    <scope>NUCLEOTIDE SEQUENCE [LARGE SCALE GENOMIC DNA]</scope>
</reference>
<dbReference type="Proteomes" id="UP000325440">
    <property type="component" value="Unassembled WGS sequence"/>
</dbReference>
<dbReference type="Gene3D" id="1.10.8.270">
    <property type="entry name" value="putative rabgap domain of human tbc1 domain family member 14 like domains"/>
    <property type="match status" value="1"/>
</dbReference>
<dbReference type="SMART" id="SM00568">
    <property type="entry name" value="GRAM"/>
    <property type="match status" value="2"/>
</dbReference>
<dbReference type="GO" id="GO:0005096">
    <property type="term" value="F:GTPase activator activity"/>
    <property type="evidence" value="ECO:0007669"/>
    <property type="project" value="UniProtKB-KW"/>
</dbReference>
<dbReference type="PANTHER" id="PTHR47666:SF1">
    <property type="entry name" value="PROTEIN VASCULAR ASSOCIATED DEATH 1, CHLOROPLASTIC"/>
    <property type="match status" value="1"/>
</dbReference>